<dbReference type="InterPro" id="IPR009793">
    <property type="entry name" value="DUF1361"/>
</dbReference>
<evidence type="ECO:0000313" key="2">
    <source>
        <dbReference type="EMBL" id="EFK95780.1"/>
    </source>
</evidence>
<keyword evidence="1" id="KW-1133">Transmembrane helix</keyword>
<feature type="transmembrane region" description="Helical" evidence="1">
    <location>
        <begin position="39"/>
        <end position="60"/>
    </location>
</feature>
<dbReference type="EMBL" id="ADZX01000658">
    <property type="protein sequence ID" value="EFK95780.1"/>
    <property type="molecule type" value="Genomic_DNA"/>
</dbReference>
<protein>
    <submittedName>
        <fullName evidence="2">Protein containing DUF1361</fullName>
    </submittedName>
</protein>
<proteinExistence type="predicted"/>
<accession>D9PKY6</accession>
<keyword evidence="1" id="KW-0812">Transmembrane</keyword>
<organism evidence="2">
    <name type="scientific">sediment metagenome</name>
    <dbReference type="NCBI Taxonomy" id="749907"/>
    <lineage>
        <taxon>unclassified sequences</taxon>
        <taxon>metagenomes</taxon>
        <taxon>ecological metagenomes</taxon>
    </lineage>
</organism>
<comment type="caution">
    <text evidence="2">The sequence shown here is derived from an EMBL/GenBank/DDBJ whole genome shotgun (WGS) entry which is preliminary data.</text>
</comment>
<dbReference type="Pfam" id="PF07099">
    <property type="entry name" value="DUF1361"/>
    <property type="match status" value="1"/>
</dbReference>
<evidence type="ECO:0000256" key="1">
    <source>
        <dbReference type="SAM" id="Phobius"/>
    </source>
</evidence>
<sequence length="68" mass="7651">GGYGIYLGRFERLNSWDIVRNPLPTLRIAFANLVNLKAVLVSLCFALFIFLTYLAVAALYQTARDQQA</sequence>
<reference evidence="2" key="1">
    <citation type="submission" date="2010-07" db="EMBL/GenBank/DDBJ databases">
        <authorList>
            <consortium name="CONSOLIDER consortium CSD2007-00005"/>
            <person name="Guazzaroni M.-E."/>
            <person name="Richter M."/>
            <person name="Garcia-Salamanca A."/>
            <person name="Yarza P."/>
            <person name="Ferrer M."/>
        </authorList>
    </citation>
    <scope>NUCLEOTIDE SEQUENCE</scope>
</reference>
<gene>
    <name evidence="2" type="ORF">LDC_2207</name>
</gene>
<name>D9PKY6_9ZZZZ</name>
<dbReference type="AlphaFoldDB" id="D9PKY6"/>
<feature type="non-terminal residue" evidence="2">
    <location>
        <position position="1"/>
    </location>
</feature>
<keyword evidence="1" id="KW-0472">Membrane</keyword>
<reference evidence="2" key="2">
    <citation type="journal article" date="2011" name="Microb. Ecol.">
        <title>Taxonomic and Functional Metagenomic Profiling of the Microbial Community in the Anoxic Sediment of a Sub-saline Shallow Lake (Laguna de Carrizo, Central Spain).</title>
        <authorList>
            <person name="Ferrer M."/>
            <person name="Guazzaroni M.E."/>
            <person name="Richter M."/>
            <person name="Garcia-Salamanca A."/>
            <person name="Yarza P."/>
            <person name="Suarez-Suarez A."/>
            <person name="Solano J."/>
            <person name="Alcaide M."/>
            <person name="van Dillewijn P."/>
            <person name="Molina-Henares M.A."/>
            <person name="Lopez-Cortes N."/>
            <person name="Al-Ramahi Y."/>
            <person name="Guerrero C."/>
            <person name="Acosta A."/>
            <person name="de Eugenio L.I."/>
            <person name="Martinez V."/>
            <person name="Marques S."/>
            <person name="Rojo F."/>
            <person name="Santero E."/>
            <person name="Genilloud O."/>
            <person name="Perez-Perez J."/>
            <person name="Rossello-Mora R."/>
            <person name="Ramos J.L."/>
        </authorList>
    </citation>
    <scope>NUCLEOTIDE SEQUENCE</scope>
</reference>